<evidence type="ECO:0000256" key="5">
    <source>
        <dbReference type="ARBA" id="ARBA00023136"/>
    </source>
</evidence>
<organism evidence="8 9">
    <name type="scientific">Litorisediminicola beolgyonensis</name>
    <dbReference type="NCBI Taxonomy" id="1173614"/>
    <lineage>
        <taxon>Bacteria</taxon>
        <taxon>Pseudomonadati</taxon>
        <taxon>Pseudomonadota</taxon>
        <taxon>Alphaproteobacteria</taxon>
        <taxon>Rhodobacterales</taxon>
        <taxon>Paracoccaceae</taxon>
        <taxon>Litorisediminicola</taxon>
    </lineage>
</organism>
<dbReference type="InterPro" id="IPR035940">
    <property type="entry name" value="CAP_sf"/>
</dbReference>
<dbReference type="InterPro" id="IPR001343">
    <property type="entry name" value="Hemolysn_Ca-bd"/>
</dbReference>
<dbReference type="PRINTS" id="PR00313">
    <property type="entry name" value="CABNDNGRPT"/>
</dbReference>
<protein>
    <submittedName>
        <fullName evidence="8">CAP domain-containing protein</fullName>
    </submittedName>
</protein>
<dbReference type="InterPro" id="IPR003995">
    <property type="entry name" value="RTX_toxin_determinant-A"/>
</dbReference>
<dbReference type="CDD" id="cd05379">
    <property type="entry name" value="CAP_bacterial"/>
    <property type="match status" value="1"/>
</dbReference>
<keyword evidence="3" id="KW-0677">Repeat</keyword>
<dbReference type="RefSeq" id="WP_386805954.1">
    <property type="nucleotide sequence ID" value="NZ_JBHTMU010000047.1"/>
</dbReference>
<evidence type="ECO:0000313" key="8">
    <source>
        <dbReference type="EMBL" id="MFD1344372.1"/>
    </source>
</evidence>
<dbReference type="InterPro" id="IPR011049">
    <property type="entry name" value="Serralysin-like_metalloprot_C"/>
</dbReference>
<dbReference type="PANTHER" id="PTHR31157:SF1">
    <property type="entry name" value="SCP DOMAIN-CONTAINING PROTEIN"/>
    <property type="match status" value="1"/>
</dbReference>
<keyword evidence="4" id="KW-0843">Virulence</keyword>
<evidence type="ECO:0000259" key="7">
    <source>
        <dbReference type="Pfam" id="PF00188"/>
    </source>
</evidence>
<dbReference type="Gene3D" id="2.150.10.10">
    <property type="entry name" value="Serralysin-like metalloprotease, C-terminal"/>
    <property type="match status" value="1"/>
</dbReference>
<dbReference type="EMBL" id="JBHTMU010000047">
    <property type="protein sequence ID" value="MFD1344372.1"/>
    <property type="molecule type" value="Genomic_DNA"/>
</dbReference>
<evidence type="ECO:0000256" key="2">
    <source>
        <dbReference type="ARBA" id="ARBA00022656"/>
    </source>
</evidence>
<keyword evidence="9" id="KW-1185">Reference proteome</keyword>
<gene>
    <name evidence="8" type="ORF">ACFQ4E_18220</name>
</gene>
<feature type="region of interest" description="Disordered" evidence="6">
    <location>
        <begin position="28"/>
        <end position="56"/>
    </location>
</feature>
<dbReference type="PROSITE" id="PS00330">
    <property type="entry name" value="HEMOLYSIN_CALCIUM"/>
    <property type="match status" value="3"/>
</dbReference>
<feature type="region of interest" description="Disordered" evidence="6">
    <location>
        <begin position="300"/>
        <end position="340"/>
    </location>
</feature>
<dbReference type="Pfam" id="PF00353">
    <property type="entry name" value="HemolysinCabind"/>
    <property type="match status" value="1"/>
</dbReference>
<evidence type="ECO:0000256" key="3">
    <source>
        <dbReference type="ARBA" id="ARBA00022737"/>
    </source>
</evidence>
<dbReference type="Proteomes" id="UP001597135">
    <property type="component" value="Unassembled WGS sequence"/>
</dbReference>
<name>A0ABW3ZNI0_9RHOB</name>
<evidence type="ECO:0000256" key="6">
    <source>
        <dbReference type="SAM" id="MobiDB-lite"/>
    </source>
</evidence>
<evidence type="ECO:0000256" key="1">
    <source>
        <dbReference type="ARBA" id="ARBA00004370"/>
    </source>
</evidence>
<comment type="caution">
    <text evidence="8">The sequence shown here is derived from an EMBL/GenBank/DDBJ whole genome shotgun (WGS) entry which is preliminary data.</text>
</comment>
<comment type="subcellular location">
    <subcellularLocation>
        <location evidence="1">Membrane</location>
    </subcellularLocation>
</comment>
<dbReference type="PRINTS" id="PR01488">
    <property type="entry name" value="RTXTOXINA"/>
</dbReference>
<feature type="domain" description="SCP" evidence="7">
    <location>
        <begin position="11"/>
        <end position="172"/>
    </location>
</feature>
<keyword evidence="2" id="KW-0800">Toxin</keyword>
<dbReference type="Gene3D" id="3.40.33.10">
    <property type="entry name" value="CAP"/>
    <property type="match status" value="1"/>
</dbReference>
<dbReference type="InterPro" id="IPR014044">
    <property type="entry name" value="CAP_dom"/>
</dbReference>
<reference evidence="9" key="1">
    <citation type="journal article" date="2019" name="Int. J. Syst. Evol. Microbiol.">
        <title>The Global Catalogue of Microorganisms (GCM) 10K type strain sequencing project: providing services to taxonomists for standard genome sequencing and annotation.</title>
        <authorList>
            <consortium name="The Broad Institute Genomics Platform"/>
            <consortium name="The Broad Institute Genome Sequencing Center for Infectious Disease"/>
            <person name="Wu L."/>
            <person name="Ma J."/>
        </authorList>
    </citation>
    <scope>NUCLEOTIDE SEQUENCE [LARGE SCALE GENOMIC DNA]</scope>
    <source>
        <strain evidence="9">CCUG 62953</strain>
    </source>
</reference>
<keyword evidence="5" id="KW-0472">Membrane</keyword>
<dbReference type="InterPro" id="IPR018511">
    <property type="entry name" value="Hemolysin-typ_Ca-bd_CS"/>
</dbReference>
<dbReference type="SUPFAM" id="SSF51120">
    <property type="entry name" value="beta-Roll"/>
    <property type="match status" value="1"/>
</dbReference>
<dbReference type="Pfam" id="PF00188">
    <property type="entry name" value="CAP"/>
    <property type="match status" value="1"/>
</dbReference>
<dbReference type="SUPFAM" id="SSF55797">
    <property type="entry name" value="PR-1-like"/>
    <property type="match status" value="1"/>
</dbReference>
<accession>A0ABW3ZNI0</accession>
<dbReference type="PANTHER" id="PTHR31157">
    <property type="entry name" value="SCP DOMAIN-CONTAINING PROTEIN"/>
    <property type="match status" value="1"/>
</dbReference>
<evidence type="ECO:0000256" key="4">
    <source>
        <dbReference type="ARBA" id="ARBA00023026"/>
    </source>
</evidence>
<sequence>MALSAEEQLLLELINRARLDPVGEVERLASARSGGTEGTLSSGDIPDDLPSGPLDPVVHNDTLAEAARAHSDWILDEDIFSHTGAGGSNARERMVDAGYEFSGRTAWAENLALRGSTGALDVEKSVYIMHANLFESDGHRANMLSGSVREVGNAVEVGDYVGYDTAVATQNYARSGDTRFVTGVVYDDRDGDDFYSVGEGESGVRVSAGSRGTRSEDAGGYTLSLGADGQKEWVTIESGGNTYQLLILERAGNAKIDLIDGETLATSVSLKLTGDAQHAIMLGIEDLVLKGRKGANDLTGNSGDNTLVGKRGRDTLAGGDGDDKIKGGGGGDTLSGGAGNDMLKGGRGADTFIFTSGRDTFKGFDLNEDTLMLDADLWSGRMSARDVVAEFGDIHRGDAVLDFGHGDVVTIKGVDDLNDLAQDILFA</sequence>
<proteinExistence type="predicted"/>
<feature type="compositionally biased region" description="Gly residues" evidence="6">
    <location>
        <begin position="327"/>
        <end position="339"/>
    </location>
</feature>
<evidence type="ECO:0000313" key="9">
    <source>
        <dbReference type="Proteomes" id="UP001597135"/>
    </source>
</evidence>